<dbReference type="Pfam" id="PF00305">
    <property type="entry name" value="Lipoxygenase"/>
    <property type="match status" value="1"/>
</dbReference>
<evidence type="ECO:0000256" key="1">
    <source>
        <dbReference type="SAM" id="MobiDB-lite"/>
    </source>
</evidence>
<accession>A0ABP0NUU6</accession>
<organism evidence="5 6">
    <name type="scientific">Durusdinium trenchii</name>
    <dbReference type="NCBI Taxonomy" id="1381693"/>
    <lineage>
        <taxon>Eukaryota</taxon>
        <taxon>Sar</taxon>
        <taxon>Alveolata</taxon>
        <taxon>Dinophyceae</taxon>
        <taxon>Suessiales</taxon>
        <taxon>Symbiodiniaceae</taxon>
        <taxon>Durusdinium</taxon>
    </lineage>
</organism>
<dbReference type="Proteomes" id="UP001642484">
    <property type="component" value="Unassembled WGS sequence"/>
</dbReference>
<keyword evidence="6" id="KW-1185">Reference proteome</keyword>
<sequence length="524" mass="59568">MDLESRQPLKGEEVRSSDWPVQQAEPTGNAMFCRPWCICLPCGSVLVYLMSLFALVVFSFLSLVAGVLCCLPFACIFSWTTFWRWCPLNWRTDLYVKMIYISYYLQHRNVKQPAADAKHMPVSDLKPKGELKKFWVDFALNLQVPQGPEEQLPDRYLNPTSRENYIERHLTVLPMTEYSFYDSFGPDENPVDFVMKQMAAVYPEVYQEWPDKRSDEALTRFCLYGIGAQRVEVEMCNGKKHYVVRTNMLSGLPVMDAFERYGGDAYFDEQWRPVKIVDAGLSPPNAAWDSQAPVVTQPGDEGWERAKFRFRSSLFSLVTLVDHLYGIHLQTANLFVTALREQMSPEHPIRRFLTPFTYQTIAVNDNAAHNLTAPRSMGPRCFAFTERGLALAFAAAPNLLVNGQAVPEKEGGPFLNLKDYVAYLKGKGIDTEYWRQAMELHGIFETFLDEYLACHLPGGSLDGHRAHEVCESILHEAGRCDAGEFESQGGALHERRKGQSERRRCPRLLCEVDCYGDVDGDGGP</sequence>
<dbReference type="SUPFAM" id="SSF48484">
    <property type="entry name" value="Lipoxigenase"/>
    <property type="match status" value="1"/>
</dbReference>
<dbReference type="InterPro" id="IPR036226">
    <property type="entry name" value="LipOase_C_sf"/>
</dbReference>
<evidence type="ECO:0000313" key="5">
    <source>
        <dbReference type="EMBL" id="CAK9067560.1"/>
    </source>
</evidence>
<comment type="caution">
    <text evidence="5">The sequence shown here is derived from an EMBL/GenBank/DDBJ whole genome shotgun (WGS) entry which is preliminary data.</text>
</comment>
<dbReference type="EMBL" id="CAXAMN010022228">
    <property type="protein sequence ID" value="CAK9067484.1"/>
    <property type="molecule type" value="Genomic_DNA"/>
</dbReference>
<name>A0ABP0NUU6_9DINO</name>
<dbReference type="Gene3D" id="1.20.245.10">
    <property type="entry name" value="Lipoxygenase-1, Domain 5"/>
    <property type="match status" value="1"/>
</dbReference>
<feature type="transmembrane region" description="Helical" evidence="2">
    <location>
        <begin position="63"/>
        <end position="82"/>
    </location>
</feature>
<evidence type="ECO:0000256" key="2">
    <source>
        <dbReference type="SAM" id="Phobius"/>
    </source>
</evidence>
<keyword evidence="2" id="KW-1133">Transmembrane helix</keyword>
<keyword evidence="2" id="KW-0472">Membrane</keyword>
<feature type="region of interest" description="Disordered" evidence="1">
    <location>
        <begin position="1"/>
        <end position="22"/>
    </location>
</feature>
<dbReference type="EMBL" id="CAXAMN010022239">
    <property type="protein sequence ID" value="CAK9067560.1"/>
    <property type="molecule type" value="Genomic_DNA"/>
</dbReference>
<reference evidence="5 6" key="1">
    <citation type="submission" date="2024-02" db="EMBL/GenBank/DDBJ databases">
        <authorList>
            <person name="Chen Y."/>
            <person name="Shah S."/>
            <person name="Dougan E. K."/>
            <person name="Thang M."/>
            <person name="Chan C."/>
        </authorList>
    </citation>
    <scope>NUCLEOTIDE SEQUENCE [LARGE SCALE GENOMIC DNA]</scope>
</reference>
<evidence type="ECO:0000313" key="6">
    <source>
        <dbReference type="Proteomes" id="UP001642484"/>
    </source>
</evidence>
<evidence type="ECO:0000313" key="4">
    <source>
        <dbReference type="EMBL" id="CAK9067484.1"/>
    </source>
</evidence>
<evidence type="ECO:0000259" key="3">
    <source>
        <dbReference type="Pfam" id="PF00305"/>
    </source>
</evidence>
<protein>
    <recommendedName>
        <fullName evidence="3">Lipoxygenase domain-containing protein</fullName>
    </recommendedName>
</protein>
<feature type="domain" description="Lipoxygenase" evidence="3">
    <location>
        <begin position="299"/>
        <end position="390"/>
    </location>
</feature>
<gene>
    <name evidence="4" type="ORF">CCMP2556_LOCUS33166</name>
    <name evidence="5" type="ORF">CCMP2556_LOCUS33198</name>
</gene>
<keyword evidence="2" id="KW-0812">Transmembrane</keyword>
<feature type="compositionally biased region" description="Basic and acidic residues" evidence="1">
    <location>
        <begin position="1"/>
        <end position="16"/>
    </location>
</feature>
<proteinExistence type="predicted"/>
<feature type="transmembrane region" description="Helical" evidence="2">
    <location>
        <begin position="36"/>
        <end position="57"/>
    </location>
</feature>
<dbReference type="InterPro" id="IPR013819">
    <property type="entry name" value="LipOase_C"/>
</dbReference>